<gene>
    <name evidence="1" type="ORF">HLB23_36385</name>
</gene>
<dbReference type="EMBL" id="JABELX010000020">
    <property type="protein sequence ID" value="NNH75271.1"/>
    <property type="molecule type" value="Genomic_DNA"/>
</dbReference>
<dbReference type="Proteomes" id="UP000586827">
    <property type="component" value="Unassembled WGS sequence"/>
</dbReference>
<organism evidence="1 2">
    <name type="scientific">Nocardia uniformis</name>
    <dbReference type="NCBI Taxonomy" id="53432"/>
    <lineage>
        <taxon>Bacteria</taxon>
        <taxon>Bacillati</taxon>
        <taxon>Actinomycetota</taxon>
        <taxon>Actinomycetes</taxon>
        <taxon>Mycobacteriales</taxon>
        <taxon>Nocardiaceae</taxon>
        <taxon>Nocardia</taxon>
    </lineage>
</organism>
<keyword evidence="2" id="KW-1185">Reference proteome</keyword>
<evidence type="ECO:0000313" key="1">
    <source>
        <dbReference type="EMBL" id="NNH75271.1"/>
    </source>
</evidence>
<proteinExistence type="predicted"/>
<dbReference type="RefSeq" id="WP_067528337.1">
    <property type="nucleotide sequence ID" value="NZ_JABELX010000020.1"/>
</dbReference>
<evidence type="ECO:0000313" key="2">
    <source>
        <dbReference type="Proteomes" id="UP000586827"/>
    </source>
</evidence>
<name>A0A849CK53_9NOCA</name>
<reference evidence="1 2" key="1">
    <citation type="submission" date="2020-05" db="EMBL/GenBank/DDBJ databases">
        <title>MicrobeNet Type strains.</title>
        <authorList>
            <person name="Nicholson A.C."/>
        </authorList>
    </citation>
    <scope>NUCLEOTIDE SEQUENCE [LARGE SCALE GENOMIC DNA]</scope>
    <source>
        <strain evidence="1 2">JCM 3224</strain>
    </source>
</reference>
<sequence>MEELHVRSAILVVARSRRAKHAEKANSVGWRGVAGDLGVVDLYDVWRRRPGARHVGPGWFHIEYTATIGRRFFRGMCMGSIAAKYDWDADRFPALVRDLGRVPWDPEAPRLLSERTGLSHAASTQVLIGRGEWYGWDSRFDARERPALGVTAAESKDAQRELSEIYDRDKLTATALFERSLPQDPAELWQPGGIHALTERLAAYWVEQFGRRPNVPPATLAAAVLVEMELNDSQLVFRPSAAVLCATLADPDGSAMLTAQLDSRLEKSTLTTGFNIIGESDALWPFGQRWEPLIQFCRWAYAYLPASDPVRDGVPRTIELLRAQLRQPGLLLSLGTVSAQTITALHTRRESEPWPKSPDADTFDDGLIVAKRRRSDEWELYFRPASFQRDDRSADLRAVVRDYRRAALLLLDWVFGPEVDAMRASIDSGRTPAGRFETDPTLSVPDLVDTIATELGVHPDAAALYLQLAALPAPTDRSIRMWNGWKPARHRAAESALVDKGLVVRSKRGRVGRQVFLPGDWIDKPGIEAYKWELHGLDISYARKYFTGASAPRVPLPTLFHTARSLVRDRMDLGP</sequence>
<accession>A0A849CK53</accession>
<protein>
    <submittedName>
        <fullName evidence="1">Uncharacterized protein</fullName>
    </submittedName>
</protein>
<comment type="caution">
    <text evidence="1">The sequence shown here is derived from an EMBL/GenBank/DDBJ whole genome shotgun (WGS) entry which is preliminary data.</text>
</comment>
<dbReference type="AlphaFoldDB" id="A0A849CK53"/>